<evidence type="ECO:0000313" key="3">
    <source>
        <dbReference type="EMBL" id="AWR93587.1"/>
    </source>
</evidence>
<sequence length="556" mass="61981">MSLKHKIVVILFLFIFSLSFMSEYNTLELQAYSPASTNYTVYYSKYDSVLFIPTQMPLHGTYMHMLSLNSTIYMVSSERFYSSSFQGSNVHLRDNYAIYYITEGTLKNEEINYTISIRDGMFITVHSSPQLIRVLVNSQGMLKVVWAGYLVTTGSVTGYTYINNSAEVILQYLNGTSVLNITVTVNPNSNVSGHLNTFLMNSQITKIISYLRTSIVTINMPKRYSNIYSLVTLHNNSIGLIERYNVTVSQLNGTLVPAIYWNGSSSVNFNNTIPIVKQPISNRGEIYSHYIGFYGINGSLIGFISTKTFSSYSQKSFIIGGKITSSMIYTSQMIVFINGHKAIRTVSINIMHLNNVYLAIAITVNGSLESTANINFTHTVYISTPGILAKVSVNSTTYYIVAFKNNYTAQVHTIKPLSTLNTTINYNNSKYFAEEVNINSSGYVLFNVTLVHNLARVIVLEKTSSGLMQLNSSDYFIVNNTVNIFTDPYSTYYVIYPTISTSVPTTTSATSSSTTNTSVPLSSTSTTISSKLSYYIIIGIVIAIIIVISIILLRRK</sequence>
<keyword evidence="2" id="KW-1133">Transmembrane helix</keyword>
<accession>A0A2U9IC53</accession>
<keyword evidence="4" id="KW-1185">Reference proteome</keyword>
<feature type="transmembrane region" description="Helical" evidence="2">
    <location>
        <begin position="532"/>
        <end position="553"/>
    </location>
</feature>
<dbReference type="AlphaFoldDB" id="A0A2U9IC53"/>
<organism evidence="3 4">
    <name type="scientific">Acidianus brierleyi</name>
    <dbReference type="NCBI Taxonomy" id="41673"/>
    <lineage>
        <taxon>Archaea</taxon>
        <taxon>Thermoproteota</taxon>
        <taxon>Thermoprotei</taxon>
        <taxon>Sulfolobales</taxon>
        <taxon>Sulfolobaceae</taxon>
        <taxon>Acidianus</taxon>
    </lineage>
</organism>
<reference evidence="3 4" key="1">
    <citation type="submission" date="2018-05" db="EMBL/GenBank/DDBJ databases">
        <title>Complete Genome Sequences of Extremely Thermoacidophilic, Metal-Mobilizing Type-Strain Members of the Archaeal Family Sulfolobaceae: Acidianus brierleyi DSM-1651T, Acidianus sulfidivorans DSM-18786T, Metallosphaera hakonensis DSM-7519T, and Metallosphaera prunae DSM-10039T.</title>
        <authorList>
            <person name="Counts J.A."/>
            <person name="Kelly R.M."/>
        </authorList>
    </citation>
    <scope>NUCLEOTIDE SEQUENCE [LARGE SCALE GENOMIC DNA]</scope>
    <source>
        <strain evidence="3 4">DSM 1651</strain>
    </source>
</reference>
<keyword evidence="2" id="KW-0812">Transmembrane</keyword>
<keyword evidence="2" id="KW-0472">Membrane</keyword>
<gene>
    <name evidence="3" type="ORF">DFR85_02150</name>
</gene>
<evidence type="ECO:0000256" key="1">
    <source>
        <dbReference type="SAM" id="MobiDB-lite"/>
    </source>
</evidence>
<name>A0A2U9IC53_9CREN</name>
<evidence type="ECO:0008006" key="5">
    <source>
        <dbReference type="Google" id="ProtNLM"/>
    </source>
</evidence>
<protein>
    <recommendedName>
        <fullName evidence="5">Thermopsin</fullName>
    </recommendedName>
</protein>
<dbReference type="Proteomes" id="UP000248044">
    <property type="component" value="Chromosome"/>
</dbReference>
<feature type="region of interest" description="Disordered" evidence="1">
    <location>
        <begin position="503"/>
        <end position="523"/>
    </location>
</feature>
<dbReference type="KEGG" id="abri:DFR85_02150"/>
<proteinExistence type="predicted"/>
<evidence type="ECO:0000256" key="2">
    <source>
        <dbReference type="SAM" id="Phobius"/>
    </source>
</evidence>
<dbReference type="EMBL" id="CP029289">
    <property type="protein sequence ID" value="AWR93587.1"/>
    <property type="molecule type" value="Genomic_DNA"/>
</dbReference>
<evidence type="ECO:0000313" key="4">
    <source>
        <dbReference type="Proteomes" id="UP000248044"/>
    </source>
</evidence>